<reference evidence="2 3" key="1">
    <citation type="submission" date="2018-07" db="EMBL/GenBank/DDBJ databases">
        <title>Genomic Encyclopedia of Type Strains, Phase III (KMG-III): the genomes of soil and plant-associated and newly described type strains.</title>
        <authorList>
            <person name="Whitman W."/>
        </authorList>
    </citation>
    <scope>NUCLEOTIDE SEQUENCE [LARGE SCALE GENOMIC DNA]</scope>
    <source>
        <strain evidence="2 3">CECT 7287</strain>
    </source>
</reference>
<evidence type="ECO:0000313" key="3">
    <source>
        <dbReference type="Proteomes" id="UP000256977"/>
    </source>
</evidence>
<dbReference type="Proteomes" id="UP000256977">
    <property type="component" value="Unassembled WGS sequence"/>
</dbReference>
<sequence>MKKYDQIYYRALAILLLMFTGAILVVNFLTPSNVFSESENRMLQQLPNFSLQTLRSGKFTSEFETYLSDQFMERDFWIGLKSDADRGMGKKESNGVYIGKDGYLIQKFSPPEKGDLKDRVKAIQAFDKATPGLRKYMMLVPTAAAVLEDKLPPYASGGNERVYWEKIKDSHLGDIRYIDVSPALEANKEQPIYYKTDHHWTTKGAFLAYRELSSPMSFTPKNEEDFKIRQVTSQFYGSLYSKSGVRHIQPDSIELYYPISPGAISVNYVDEQQSADSMYAMENLEKKDKYTVFFNGNHGLIRITTDNTEGRRLLIVKDSYANSLIPFLTPHFSEIDVIDLRYYEGDVRKLTEDRQIHDMLIVYNTSTFFEDPSIKSLADSVE</sequence>
<feature type="transmembrane region" description="Helical" evidence="1">
    <location>
        <begin position="7"/>
        <end position="29"/>
    </location>
</feature>
<dbReference type="InterPro" id="IPR025945">
    <property type="entry name" value="DHHW"/>
</dbReference>
<evidence type="ECO:0000256" key="1">
    <source>
        <dbReference type="SAM" id="Phobius"/>
    </source>
</evidence>
<comment type="caution">
    <text evidence="2">The sequence shown here is derived from an EMBL/GenBank/DDBJ whole genome shotgun (WGS) entry which is preliminary data.</text>
</comment>
<accession>A0A3D9JM78</accession>
<protein>
    <submittedName>
        <fullName evidence="2">DHHW motif protein</fullName>
    </submittedName>
</protein>
<keyword evidence="1" id="KW-0472">Membrane</keyword>
<keyword evidence="3" id="KW-1185">Reference proteome</keyword>
<name>A0A3D9JM78_9BACL</name>
<evidence type="ECO:0000313" key="2">
    <source>
        <dbReference type="EMBL" id="RED75152.1"/>
    </source>
</evidence>
<keyword evidence="1" id="KW-1133">Transmembrane helix</keyword>
<dbReference type="RefSeq" id="WP_246016626.1">
    <property type="nucleotide sequence ID" value="NZ_QRDZ01000017.1"/>
</dbReference>
<dbReference type="EMBL" id="QRDZ01000017">
    <property type="protein sequence ID" value="RED75152.1"/>
    <property type="molecule type" value="Genomic_DNA"/>
</dbReference>
<dbReference type="AlphaFoldDB" id="A0A3D9JM78"/>
<keyword evidence="1" id="KW-0812">Transmembrane</keyword>
<organism evidence="2 3">
    <name type="scientific">Cohnella phaseoli</name>
    <dbReference type="NCBI Taxonomy" id="456490"/>
    <lineage>
        <taxon>Bacteria</taxon>
        <taxon>Bacillati</taxon>
        <taxon>Bacillota</taxon>
        <taxon>Bacilli</taxon>
        <taxon>Bacillales</taxon>
        <taxon>Paenibacillaceae</taxon>
        <taxon>Cohnella</taxon>
    </lineage>
</organism>
<gene>
    <name evidence="2" type="ORF">DFP98_117124</name>
</gene>
<proteinExistence type="predicted"/>
<dbReference type="Pfam" id="PF14286">
    <property type="entry name" value="DHHW"/>
    <property type="match status" value="1"/>
</dbReference>